<name>A0ABD3HIC5_9MARC</name>
<sequence>MGRKSHKEVISLVCCSDATFDAFEQFVLRWKKGEVPDVHGALGKPQGERDVGEVDRDFSQLSVNRFRPVNGLVDEDLKLVWNQLEKGSVWVSRPAKHQGPDDIVALRDYCKVLKGKCTLGKTIVRYWMTRFKEDYNSWVQLATDYSISDNWLEEMLKFVLDKPEKEVVAEDVSSSDGDDEDSSKKKKKKKKSTSVDVLPSQIKTQLYKFHCAKHGGDIPQRLQPLEVLEIKDITQYQLTIDEKLNCKLLVYAFVSLGVEDYKPKLHENIQCQPFSSEYVTKKSAEDFDVAKGEGALAENIKNKVPRWEFVNLSSPDGKPLVHPICKRRNFCIRLLTNLSADGSTVLDFFSGGGGVFARDALFLKRDVIYFADSEKEAIFLREYTKELLRLSDRIKNWYVRYKSAKCPASASQQLAVASSSQQPTLASSSRQPTDAVTQEDQIASQTAPAPLVFDDEMRKEALENLGNARRRVDFNPTSN</sequence>
<comment type="caution">
    <text evidence="2">The sequence shown here is derived from an EMBL/GenBank/DDBJ whole genome shotgun (WGS) entry which is preliminary data.</text>
</comment>
<feature type="compositionally biased region" description="Polar residues" evidence="1">
    <location>
        <begin position="430"/>
        <end position="447"/>
    </location>
</feature>
<feature type="compositionally biased region" description="Low complexity" evidence="1">
    <location>
        <begin position="417"/>
        <end position="429"/>
    </location>
</feature>
<dbReference type="AlphaFoldDB" id="A0ABD3HIC5"/>
<evidence type="ECO:0000313" key="2">
    <source>
        <dbReference type="EMBL" id="KAL3691380.1"/>
    </source>
</evidence>
<feature type="region of interest" description="Disordered" evidence="1">
    <location>
        <begin position="417"/>
        <end position="453"/>
    </location>
</feature>
<evidence type="ECO:0000313" key="3">
    <source>
        <dbReference type="Proteomes" id="UP001633002"/>
    </source>
</evidence>
<feature type="region of interest" description="Disordered" evidence="1">
    <location>
        <begin position="169"/>
        <end position="192"/>
    </location>
</feature>
<reference evidence="2 3" key="1">
    <citation type="submission" date="2024-09" db="EMBL/GenBank/DDBJ databases">
        <title>Chromosome-scale assembly of Riccia sorocarpa.</title>
        <authorList>
            <person name="Paukszto L."/>
        </authorList>
    </citation>
    <scope>NUCLEOTIDE SEQUENCE [LARGE SCALE GENOMIC DNA]</scope>
    <source>
        <strain evidence="2">LP-2024</strain>
        <tissue evidence="2">Aerial parts of the thallus</tissue>
    </source>
</reference>
<dbReference type="EMBL" id="JBJQOH010000003">
    <property type="protein sequence ID" value="KAL3691380.1"/>
    <property type="molecule type" value="Genomic_DNA"/>
</dbReference>
<gene>
    <name evidence="2" type="ORF">R1sor_005031</name>
</gene>
<dbReference type="Proteomes" id="UP001633002">
    <property type="component" value="Unassembled WGS sequence"/>
</dbReference>
<keyword evidence="3" id="KW-1185">Reference proteome</keyword>
<organism evidence="2 3">
    <name type="scientific">Riccia sorocarpa</name>
    <dbReference type="NCBI Taxonomy" id="122646"/>
    <lineage>
        <taxon>Eukaryota</taxon>
        <taxon>Viridiplantae</taxon>
        <taxon>Streptophyta</taxon>
        <taxon>Embryophyta</taxon>
        <taxon>Marchantiophyta</taxon>
        <taxon>Marchantiopsida</taxon>
        <taxon>Marchantiidae</taxon>
        <taxon>Marchantiales</taxon>
        <taxon>Ricciaceae</taxon>
        <taxon>Riccia</taxon>
    </lineage>
</organism>
<proteinExistence type="predicted"/>
<dbReference type="InterPro" id="IPR029063">
    <property type="entry name" value="SAM-dependent_MTases_sf"/>
</dbReference>
<protein>
    <submittedName>
        <fullName evidence="2">Uncharacterized protein</fullName>
    </submittedName>
</protein>
<dbReference type="SUPFAM" id="SSF53335">
    <property type="entry name" value="S-adenosyl-L-methionine-dependent methyltransferases"/>
    <property type="match status" value="1"/>
</dbReference>
<evidence type="ECO:0000256" key="1">
    <source>
        <dbReference type="SAM" id="MobiDB-lite"/>
    </source>
</evidence>
<accession>A0ABD3HIC5</accession>